<feature type="compositionally biased region" description="Low complexity" evidence="1">
    <location>
        <begin position="133"/>
        <end position="149"/>
    </location>
</feature>
<dbReference type="STRING" id="89524.SAMN05444370_11529"/>
<keyword evidence="4" id="KW-1185">Reference proteome</keyword>
<reference evidence="3 4" key="1">
    <citation type="submission" date="2016-10" db="EMBL/GenBank/DDBJ databases">
        <authorList>
            <person name="de Groot N.N."/>
        </authorList>
    </citation>
    <scope>NUCLEOTIDE SEQUENCE [LARGE SCALE GENOMIC DNA]</scope>
    <source>
        <strain evidence="3 4">DSM 15345</strain>
    </source>
</reference>
<keyword evidence="2" id="KW-0472">Membrane</keyword>
<dbReference type="AlphaFoldDB" id="A0A1H4EPU0"/>
<gene>
    <name evidence="3" type="ORF">SAMN05444370_11529</name>
</gene>
<keyword evidence="2" id="KW-0812">Transmembrane</keyword>
<dbReference type="CDD" id="cd16430">
    <property type="entry name" value="TraB"/>
    <property type="match status" value="1"/>
</dbReference>
<dbReference type="Pfam" id="PF03743">
    <property type="entry name" value="TrbI"/>
    <property type="match status" value="1"/>
</dbReference>
<evidence type="ECO:0000256" key="2">
    <source>
        <dbReference type="SAM" id="Phobius"/>
    </source>
</evidence>
<keyword evidence="2" id="KW-1133">Transmembrane helix</keyword>
<name>A0A1H4EPU0_9RHOB</name>
<evidence type="ECO:0000313" key="3">
    <source>
        <dbReference type="EMBL" id="SEA87031.1"/>
    </source>
</evidence>
<proteinExistence type="predicted"/>
<dbReference type="InterPro" id="IPR005498">
    <property type="entry name" value="T4SS_VirB10/TraB/TrbI"/>
</dbReference>
<feature type="transmembrane region" description="Helical" evidence="2">
    <location>
        <begin position="12"/>
        <end position="29"/>
    </location>
</feature>
<accession>A0A1H4EPU0</accession>
<dbReference type="EMBL" id="FNQM01000015">
    <property type="protein sequence ID" value="SEA87031.1"/>
    <property type="molecule type" value="Genomic_DNA"/>
</dbReference>
<protein>
    <submittedName>
        <fullName evidence="3">Conjugation TrbI-like protein</fullName>
    </submittedName>
</protein>
<evidence type="ECO:0000256" key="1">
    <source>
        <dbReference type="SAM" id="MobiDB-lite"/>
    </source>
</evidence>
<dbReference type="RefSeq" id="WP_093255403.1">
    <property type="nucleotide sequence ID" value="NZ_FNQM01000015.1"/>
</dbReference>
<sequence length="471" mass="48413">MAVQITPRSRRRLVWVGVVGGVLAVAWFMTLEDADGVRVVETPAIDALIMPGDTYSESLEAVSATMQAMLRRLAALEASNVAERDARRRELQHLSATLQAEMLSADAARRRAAEIELGSLRAEMAALGIAVPEGTAPTPRETPAAEAGPSVLSLPSGDGAAAVDALKGAGDDEAAPSAPAPSPEAAPVERKPRPNAFARSEPVPPQVLSAEELQAAFERSGGSGGSRVATPASVSAAGLEATPDVGVRLVAAATASGPRRSAVGGAEVFLPTGSILSGVLLTGLDAPGGSAAKANPVPVLLRLKHEAILPNRFGADVRECFALLSAFGDLSSERASMRGEQISCILMDGTVMQRPLKAYGVGEDGKAGTRGRVVTRQGAFIARAILVGVLDGVAQAFNDGVQVSVGQAESAGGAAISGFGVGFGSAFDRIADWYLEQADALFPVIEIDVGRSVDIVLTEGLEFRLDLGGVR</sequence>
<dbReference type="OrthoDB" id="15544at2"/>
<dbReference type="Proteomes" id="UP000198703">
    <property type="component" value="Unassembled WGS sequence"/>
</dbReference>
<evidence type="ECO:0000313" key="4">
    <source>
        <dbReference type="Proteomes" id="UP000198703"/>
    </source>
</evidence>
<organism evidence="3 4">
    <name type="scientific">Rubrimonas cliftonensis</name>
    <dbReference type="NCBI Taxonomy" id="89524"/>
    <lineage>
        <taxon>Bacteria</taxon>
        <taxon>Pseudomonadati</taxon>
        <taxon>Pseudomonadota</taxon>
        <taxon>Alphaproteobacteria</taxon>
        <taxon>Rhodobacterales</taxon>
        <taxon>Paracoccaceae</taxon>
        <taxon>Rubrimonas</taxon>
    </lineage>
</organism>
<feature type="region of interest" description="Disordered" evidence="1">
    <location>
        <begin position="133"/>
        <end position="204"/>
    </location>
</feature>